<proteinExistence type="predicted"/>
<feature type="chain" id="PRO_5010234672" evidence="1">
    <location>
        <begin position="25"/>
        <end position="183"/>
    </location>
</feature>
<dbReference type="RefSeq" id="WP_074654187.1">
    <property type="nucleotide sequence ID" value="NZ_FNSD01000001.1"/>
</dbReference>
<reference evidence="2 3" key="1">
    <citation type="submission" date="2016-10" db="EMBL/GenBank/DDBJ databases">
        <authorList>
            <person name="de Groot N.N."/>
        </authorList>
    </citation>
    <scope>NUCLEOTIDE SEQUENCE [LARGE SCALE GENOMIC DNA]</scope>
    <source>
        <strain evidence="2 3">AB35.6</strain>
    </source>
</reference>
<evidence type="ECO:0000313" key="2">
    <source>
        <dbReference type="EMBL" id="SEB97942.1"/>
    </source>
</evidence>
<dbReference type="AlphaFoldDB" id="A0A1H4NTG8"/>
<evidence type="ECO:0000256" key="1">
    <source>
        <dbReference type="SAM" id="SignalP"/>
    </source>
</evidence>
<organism evidence="2 3">
    <name type="scientific">Terriglobus roseus</name>
    <dbReference type="NCBI Taxonomy" id="392734"/>
    <lineage>
        <taxon>Bacteria</taxon>
        <taxon>Pseudomonadati</taxon>
        <taxon>Acidobacteriota</taxon>
        <taxon>Terriglobia</taxon>
        <taxon>Terriglobales</taxon>
        <taxon>Acidobacteriaceae</taxon>
        <taxon>Terriglobus</taxon>
    </lineage>
</organism>
<protein>
    <submittedName>
        <fullName evidence="2">Uncharacterized protein</fullName>
    </submittedName>
</protein>
<feature type="signal peptide" evidence="1">
    <location>
        <begin position="1"/>
        <end position="24"/>
    </location>
</feature>
<evidence type="ECO:0000313" key="3">
    <source>
        <dbReference type="Proteomes" id="UP000182409"/>
    </source>
</evidence>
<keyword evidence="1" id="KW-0732">Signal</keyword>
<sequence length="183" mass="20175">MRKTTASYLCFMLLLMQMTIPAKARSQFVRNGAVSWMLCKGAPMLGISPWDKLAEFESKRLKLPPAMVAQQRRQFQIGLAMALCNGGKMVQGTLFGKMTQKDRDARQKDMDEAVASSQPVTKNIALPDNPGMTETLTASEPVMEGSNECKIVKDYVSEGASSDDALVKFCRKPPEGRYELATA</sequence>
<dbReference type="EMBL" id="FNSD01000001">
    <property type="protein sequence ID" value="SEB97942.1"/>
    <property type="molecule type" value="Genomic_DNA"/>
</dbReference>
<accession>A0A1H4NTG8</accession>
<name>A0A1H4NTG8_9BACT</name>
<dbReference type="Proteomes" id="UP000182409">
    <property type="component" value="Unassembled WGS sequence"/>
</dbReference>
<gene>
    <name evidence="2" type="ORF">SAMN05443244_2336</name>
</gene>